<keyword evidence="2" id="KW-1185">Reference proteome</keyword>
<evidence type="ECO:0000313" key="1">
    <source>
        <dbReference type="EMBL" id="BAC19079.1"/>
    </source>
</evidence>
<organism evidence="1 2">
    <name type="scientific">Corynebacterium efficiens (strain DSM 44549 / YS-314 / AJ 12310 / JCM 11189 / NBRC 100395)</name>
    <dbReference type="NCBI Taxonomy" id="196164"/>
    <lineage>
        <taxon>Bacteria</taxon>
        <taxon>Bacillati</taxon>
        <taxon>Actinomycetota</taxon>
        <taxon>Actinomycetes</taxon>
        <taxon>Mycobacteriales</taxon>
        <taxon>Corynebacteriaceae</taxon>
        <taxon>Corynebacterium</taxon>
    </lineage>
</organism>
<dbReference type="EMBL" id="BA000035">
    <property type="protein sequence ID" value="BAC19079.1"/>
    <property type="molecule type" value="Genomic_DNA"/>
</dbReference>
<dbReference type="eggNOG" id="ENOG5031EAS">
    <property type="taxonomic scope" value="Bacteria"/>
</dbReference>
<dbReference type="HOGENOM" id="CLU_1183420_0_0_11"/>
<sequence length="234" mass="25515">MWAPVTTALCLDSMSYDFVLFETDGDPGNARISKSPLTERIDYAAPATTPVLESLAAGLAEELPDGITLDDDSPIQLTGDRCLYVATSYNDADATAAWLTTVAIDYGLGLADMNSDAILLFGDEDTDAVVQTDSFFSPGFSAYGLPHLLLEVLRLKDSAVPYLRVTRVTDDAHFIQTLYRPEEKNWLVEYRAGTGSTAQGTTVKTPKDVIGLIRDWFDGAESFGDGHEWVDVEE</sequence>
<proteinExistence type="predicted"/>
<dbReference type="Proteomes" id="UP000001409">
    <property type="component" value="Chromosome"/>
</dbReference>
<evidence type="ECO:0000313" key="2">
    <source>
        <dbReference type="Proteomes" id="UP000001409"/>
    </source>
</evidence>
<dbReference type="KEGG" id="cef:CE2269"/>
<reference evidence="1 2" key="1">
    <citation type="journal article" date="2003" name="Genome Res.">
        <title>Comparative complete genome sequence analysis of the amino acid replacements responsible for the thermostability of Corynebacterium efficiens.</title>
        <authorList>
            <person name="Nishio Y."/>
            <person name="Nakamura Y."/>
            <person name="Kawarabayasi Y."/>
            <person name="Usuda Y."/>
            <person name="Kimura E."/>
            <person name="Sugimoto S."/>
            <person name="Matsui K."/>
            <person name="Yamagishi A."/>
            <person name="Kikuchi H."/>
            <person name="Ikeo K."/>
            <person name="Gojobori T."/>
        </authorList>
    </citation>
    <scope>NUCLEOTIDE SEQUENCE [LARGE SCALE GENOMIC DNA]</scope>
    <source>
        <strain evidence="2">DSM 44549 / YS-314 / AJ 12310 / JCM 11189 / NBRC 100395</strain>
    </source>
</reference>
<name>Q8FN78_COREF</name>
<accession>Q8FN78</accession>
<dbReference type="AlphaFoldDB" id="Q8FN78"/>
<protein>
    <submittedName>
        <fullName evidence="1">Uncharacterized protein</fullName>
    </submittedName>
</protein>